<gene>
    <name evidence="5" type="ORF">EV356DRAFT_513404</name>
</gene>
<evidence type="ECO:0000256" key="2">
    <source>
        <dbReference type="SAM" id="MobiDB-lite"/>
    </source>
</evidence>
<evidence type="ECO:0000256" key="1">
    <source>
        <dbReference type="ARBA" id="ARBA00006281"/>
    </source>
</evidence>
<evidence type="ECO:0000313" key="5">
    <source>
        <dbReference type="EMBL" id="KAF2236162.1"/>
    </source>
</evidence>
<keyword evidence="6" id="KW-1185">Reference proteome</keyword>
<dbReference type="InterPro" id="IPR007946">
    <property type="entry name" value="AAR2"/>
</dbReference>
<dbReference type="InterPro" id="IPR033647">
    <property type="entry name" value="Aar2_N"/>
</dbReference>
<dbReference type="PANTHER" id="PTHR12689:SF4">
    <property type="entry name" value="PROTEIN AAR2 HOMOLOG"/>
    <property type="match status" value="1"/>
</dbReference>
<reference evidence="5" key="1">
    <citation type="journal article" date="2020" name="Stud. Mycol.">
        <title>101 Dothideomycetes genomes: a test case for predicting lifestyles and emergence of pathogens.</title>
        <authorList>
            <person name="Haridas S."/>
            <person name="Albert R."/>
            <person name="Binder M."/>
            <person name="Bloem J."/>
            <person name="Labutti K."/>
            <person name="Salamov A."/>
            <person name="Andreopoulos B."/>
            <person name="Baker S."/>
            <person name="Barry K."/>
            <person name="Bills G."/>
            <person name="Bluhm B."/>
            <person name="Cannon C."/>
            <person name="Castanera R."/>
            <person name="Culley D."/>
            <person name="Daum C."/>
            <person name="Ezra D."/>
            <person name="Gonzalez J."/>
            <person name="Henrissat B."/>
            <person name="Kuo A."/>
            <person name="Liang C."/>
            <person name="Lipzen A."/>
            <person name="Lutzoni F."/>
            <person name="Magnuson J."/>
            <person name="Mondo S."/>
            <person name="Nolan M."/>
            <person name="Ohm R."/>
            <person name="Pangilinan J."/>
            <person name="Park H.-J."/>
            <person name="Ramirez L."/>
            <person name="Alfaro M."/>
            <person name="Sun H."/>
            <person name="Tritt A."/>
            <person name="Yoshinaga Y."/>
            <person name="Zwiers L.-H."/>
            <person name="Turgeon B."/>
            <person name="Goodwin S."/>
            <person name="Spatafora J."/>
            <person name="Crous P."/>
            <person name="Grigoriev I."/>
        </authorList>
    </citation>
    <scope>NUCLEOTIDE SEQUENCE</scope>
    <source>
        <strain evidence="5">Tuck. ex Michener</strain>
    </source>
</reference>
<feature type="compositionally biased region" description="Acidic residues" evidence="2">
    <location>
        <begin position="424"/>
        <end position="447"/>
    </location>
</feature>
<evidence type="ECO:0000259" key="4">
    <source>
        <dbReference type="Pfam" id="PF20981"/>
    </source>
</evidence>
<dbReference type="InterPro" id="IPR033648">
    <property type="entry name" value="AAR2_C"/>
</dbReference>
<dbReference type="Proteomes" id="UP000800092">
    <property type="component" value="Unassembled WGS sequence"/>
</dbReference>
<feature type="domain" description="AAR2 C-terminal" evidence="3">
    <location>
        <begin position="189"/>
        <end position="352"/>
    </location>
</feature>
<dbReference type="OrthoDB" id="201752at2759"/>
<evidence type="ECO:0000313" key="6">
    <source>
        <dbReference type="Proteomes" id="UP000800092"/>
    </source>
</evidence>
<dbReference type="CDD" id="cd13778">
    <property type="entry name" value="Aar2_C"/>
    <property type="match status" value="1"/>
</dbReference>
<dbReference type="GO" id="GO:0000244">
    <property type="term" value="P:spliceosomal tri-snRNP complex assembly"/>
    <property type="evidence" value="ECO:0007669"/>
    <property type="project" value="TreeGrafter"/>
</dbReference>
<sequence>MELLDQPCILLLNLPPSAMGGIDLLSFTTTPRFQGIKGIPPGFHFIFTSPTTALSVRHGAWFHVGEPSSPSSNFWIKKWDSSREELVSEDDQASILRWRANIGSIWKGLTPYRQSASGPSNEPQEGIEISKAWTDLTSYITPSLLARITGGPQDHWNLTSVSSASVDVDHIPGLTALESIIQTERELNFVPINLKQTWREGATGRERTNGARDRSWALDDLITRYCADQSELEILGELQFCFLMVLTLNNNSCLEQWKRILSLLCTCRGAVLQRPQLFVNLMTTISLQLKHAQEAEGGLFNLHEDDGELIRNLLRDFKRGLEQEDGSAKEKIVGAFGELEEFIRTEFGWELQHDFVRNGILELEDGERVEMDIGGDEEADELGEYAPMVVELTPEQVKNLDSDLSAKPSVPLHLRTGYATHPNEDEEDQSYDYDIEESDLENMDSRY</sequence>
<feature type="region of interest" description="Disordered" evidence="2">
    <location>
        <begin position="402"/>
        <end position="447"/>
    </location>
</feature>
<dbReference type="Gene3D" id="1.25.40.550">
    <property type="entry name" value="Aar2, C-terminal domain-like"/>
    <property type="match status" value="1"/>
</dbReference>
<protein>
    <recommendedName>
        <fullName evidence="7">AAR2 domain-containing protein</fullName>
    </recommendedName>
</protein>
<dbReference type="EMBL" id="ML991787">
    <property type="protein sequence ID" value="KAF2236162.1"/>
    <property type="molecule type" value="Genomic_DNA"/>
</dbReference>
<organism evidence="5 6">
    <name type="scientific">Viridothelium virens</name>
    <name type="common">Speckled blister lichen</name>
    <name type="synonym">Trypethelium virens</name>
    <dbReference type="NCBI Taxonomy" id="1048519"/>
    <lineage>
        <taxon>Eukaryota</taxon>
        <taxon>Fungi</taxon>
        <taxon>Dikarya</taxon>
        <taxon>Ascomycota</taxon>
        <taxon>Pezizomycotina</taxon>
        <taxon>Dothideomycetes</taxon>
        <taxon>Dothideomycetes incertae sedis</taxon>
        <taxon>Trypetheliales</taxon>
        <taxon>Trypetheliaceae</taxon>
        <taxon>Viridothelium</taxon>
    </lineage>
</organism>
<evidence type="ECO:0000259" key="3">
    <source>
        <dbReference type="Pfam" id="PF05282"/>
    </source>
</evidence>
<dbReference type="Pfam" id="PF05282">
    <property type="entry name" value="AAR2"/>
    <property type="match status" value="1"/>
</dbReference>
<proteinExistence type="inferred from homology"/>
<dbReference type="AlphaFoldDB" id="A0A6A6HDU7"/>
<dbReference type="PANTHER" id="PTHR12689">
    <property type="entry name" value="A1 CISTRON SPLICING FACTOR AAR2-RELATED"/>
    <property type="match status" value="1"/>
</dbReference>
<feature type="domain" description="AAR2 N-terminal" evidence="4">
    <location>
        <begin position="6"/>
        <end position="150"/>
    </location>
</feature>
<comment type="similarity">
    <text evidence="1">Belongs to the AAR2 family.</text>
</comment>
<dbReference type="CDD" id="cd13777">
    <property type="entry name" value="Aar2_N"/>
    <property type="match status" value="1"/>
</dbReference>
<dbReference type="InterPro" id="IPR038514">
    <property type="entry name" value="AAR2_C_sf"/>
</dbReference>
<dbReference type="InterPro" id="IPR038516">
    <property type="entry name" value="AAR2_N_sf"/>
</dbReference>
<dbReference type="Gene3D" id="2.60.34.20">
    <property type="match status" value="1"/>
</dbReference>
<name>A0A6A6HDU7_VIRVR</name>
<accession>A0A6A6HDU7</accession>
<evidence type="ECO:0008006" key="7">
    <source>
        <dbReference type="Google" id="ProtNLM"/>
    </source>
</evidence>
<dbReference type="Pfam" id="PF20981">
    <property type="entry name" value="AAR2_1st"/>
    <property type="match status" value="1"/>
</dbReference>